<dbReference type="SUPFAM" id="SSF53448">
    <property type="entry name" value="Nucleotide-diphospho-sugar transferases"/>
    <property type="match status" value="1"/>
</dbReference>
<feature type="region of interest" description="Disordered" evidence="1">
    <location>
        <begin position="589"/>
        <end position="609"/>
    </location>
</feature>
<evidence type="ECO:0008006" key="5">
    <source>
        <dbReference type="Google" id="ProtNLM"/>
    </source>
</evidence>
<gene>
    <name evidence="3" type="ORF">HKI87_08g53620</name>
</gene>
<evidence type="ECO:0000313" key="3">
    <source>
        <dbReference type="EMBL" id="WZN63809.1"/>
    </source>
</evidence>
<sequence>MRPGRSLGVLVAFLVALLADRALGRAFSEREVHRMAHVLLGGSRNLSLASDDVALGNKYALHQCENYLDVPKVKGPQRTCAGKHYLEWSQASLLVYKPKDVGALVKAASARKVKEIIVFEDLKAKADEELISALSGPNHFIAFSSRQVNAAHAFNKLGQMANSDLLVMVLGGQEAQLRDALDSKVFKHFEEDPKLGLLSTSASVGLDASRGRTEEGKLTMVRGALLGPLVARRRAFMESGMFHTGHSNECLQRNALDLSVRVRNLGYSVASYPAGSGSSPAAGGLDDISHLDAAGCGSLGEDVYPKPGAGGGEGRRCYRASDFMSREPSGSLVVQYFKRSANIKDIVDSFSRYKGKAELIINDDSRSDYAEWAKALKGWDGYLVYSPDVHEIRGYNRLTKFADSELMVYLQDDDLGARNLDWLSKAKLLFDSFPDMALLGGFRGRMDFGTTMDSRKHLIQGPKFGVPSDNPRCCYKIPWKDPKTGIPLMFVYKVNMGPMMARRSLFMKLGMYHPGFSCPGDPGIGFDFEFSIRTWKAGYRVGLTPSEFKNRVGESMQSGTHSGPQKKIRDANEEMNNRAVYRMYQGFHHRQGTRRASTANKDLKGPRWRGFFSDRKADEAYEKTTKGYARKQKRLKRWGPGGPRVQRWKMLQARQSKRSGKRGRRGKRGKSLR</sequence>
<feature type="signal peptide" evidence="2">
    <location>
        <begin position="1"/>
        <end position="24"/>
    </location>
</feature>
<keyword evidence="4" id="KW-1185">Reference proteome</keyword>
<feature type="compositionally biased region" description="Basic residues" evidence="1">
    <location>
        <begin position="655"/>
        <end position="673"/>
    </location>
</feature>
<dbReference type="AlphaFoldDB" id="A0AAX4PCA4"/>
<accession>A0AAX4PCA4</accession>
<protein>
    <recommendedName>
        <fullName evidence="5">Glycosyltransferase 2-like domain-containing protein</fullName>
    </recommendedName>
</protein>
<dbReference type="Proteomes" id="UP001472866">
    <property type="component" value="Chromosome 08"/>
</dbReference>
<organism evidence="3 4">
    <name type="scientific">Chloropicon roscoffensis</name>
    <dbReference type="NCBI Taxonomy" id="1461544"/>
    <lineage>
        <taxon>Eukaryota</taxon>
        <taxon>Viridiplantae</taxon>
        <taxon>Chlorophyta</taxon>
        <taxon>Chloropicophyceae</taxon>
        <taxon>Chloropicales</taxon>
        <taxon>Chloropicaceae</taxon>
        <taxon>Chloropicon</taxon>
    </lineage>
</organism>
<name>A0AAX4PCA4_9CHLO</name>
<evidence type="ECO:0000256" key="1">
    <source>
        <dbReference type="SAM" id="MobiDB-lite"/>
    </source>
</evidence>
<reference evidence="3 4" key="1">
    <citation type="submission" date="2024-03" db="EMBL/GenBank/DDBJ databases">
        <title>Complete genome sequence of the green alga Chloropicon roscoffensis RCC1871.</title>
        <authorList>
            <person name="Lemieux C."/>
            <person name="Pombert J.-F."/>
            <person name="Otis C."/>
            <person name="Turmel M."/>
        </authorList>
    </citation>
    <scope>NUCLEOTIDE SEQUENCE [LARGE SCALE GENOMIC DNA]</scope>
    <source>
        <strain evidence="3 4">RCC1871</strain>
    </source>
</reference>
<dbReference type="InterPro" id="IPR029044">
    <property type="entry name" value="Nucleotide-diphossugar_trans"/>
</dbReference>
<keyword evidence="2" id="KW-0732">Signal</keyword>
<dbReference type="Gene3D" id="3.90.550.10">
    <property type="entry name" value="Spore Coat Polysaccharide Biosynthesis Protein SpsA, Chain A"/>
    <property type="match status" value="1"/>
</dbReference>
<evidence type="ECO:0000256" key="2">
    <source>
        <dbReference type="SAM" id="SignalP"/>
    </source>
</evidence>
<feature type="chain" id="PRO_5043904155" description="Glycosyltransferase 2-like domain-containing protein" evidence="2">
    <location>
        <begin position="25"/>
        <end position="673"/>
    </location>
</feature>
<evidence type="ECO:0000313" key="4">
    <source>
        <dbReference type="Proteomes" id="UP001472866"/>
    </source>
</evidence>
<feature type="region of interest" description="Disordered" evidence="1">
    <location>
        <begin position="631"/>
        <end position="673"/>
    </location>
</feature>
<proteinExistence type="predicted"/>
<dbReference type="EMBL" id="CP151508">
    <property type="protein sequence ID" value="WZN63809.1"/>
    <property type="molecule type" value="Genomic_DNA"/>
</dbReference>